<protein>
    <submittedName>
        <fullName evidence="3">Uncharacterized protein</fullName>
    </submittedName>
</protein>
<sequence length="173" mass="17970">MHRCCHSADFGCCGGFGRCDVPWLGPDPASAAPKQQSATAAPATASTSAKCVAFRPPPSPPRPAPPRWPRPATAAAPSLESDSSRRNPSPSRPCSPKRVAVCCCRLFKVTPLKSDIDAVLAPVRDALAEARTRDGLSDAELHRLSASAHSAPRATASQRAGGPPPRNSCGPNC</sequence>
<evidence type="ECO:0000313" key="2">
    <source>
        <dbReference type="Proteomes" id="UP000095280"/>
    </source>
</evidence>
<dbReference type="Proteomes" id="UP000095280">
    <property type="component" value="Unplaced"/>
</dbReference>
<feature type="region of interest" description="Disordered" evidence="1">
    <location>
        <begin position="145"/>
        <end position="173"/>
    </location>
</feature>
<feature type="compositionally biased region" description="Low complexity" evidence="1">
    <location>
        <begin position="86"/>
        <end position="96"/>
    </location>
</feature>
<dbReference type="AlphaFoldDB" id="A0A1I8FPX2"/>
<feature type="region of interest" description="Disordered" evidence="1">
    <location>
        <begin position="27"/>
        <end position="96"/>
    </location>
</feature>
<organism evidence="2 3">
    <name type="scientific">Macrostomum lignano</name>
    <dbReference type="NCBI Taxonomy" id="282301"/>
    <lineage>
        <taxon>Eukaryota</taxon>
        <taxon>Metazoa</taxon>
        <taxon>Spiralia</taxon>
        <taxon>Lophotrochozoa</taxon>
        <taxon>Platyhelminthes</taxon>
        <taxon>Rhabditophora</taxon>
        <taxon>Macrostomorpha</taxon>
        <taxon>Macrostomida</taxon>
        <taxon>Macrostomidae</taxon>
        <taxon>Macrostomum</taxon>
    </lineage>
</organism>
<feature type="compositionally biased region" description="Pro residues" evidence="1">
    <location>
        <begin position="55"/>
        <end position="69"/>
    </location>
</feature>
<evidence type="ECO:0000256" key="1">
    <source>
        <dbReference type="SAM" id="MobiDB-lite"/>
    </source>
</evidence>
<feature type="compositionally biased region" description="Low complexity" evidence="1">
    <location>
        <begin position="28"/>
        <end position="54"/>
    </location>
</feature>
<dbReference type="WBParaSite" id="maker-unitig_43635-snap-gene-0.2-mRNA-1">
    <property type="protein sequence ID" value="maker-unitig_43635-snap-gene-0.2-mRNA-1"/>
    <property type="gene ID" value="maker-unitig_43635-snap-gene-0.2"/>
</dbReference>
<proteinExistence type="predicted"/>
<accession>A0A1I8FPX2</accession>
<evidence type="ECO:0000313" key="3">
    <source>
        <dbReference type="WBParaSite" id="maker-unitig_43635-snap-gene-0.2-mRNA-1"/>
    </source>
</evidence>
<reference evidence="3" key="1">
    <citation type="submission" date="2016-11" db="UniProtKB">
        <authorList>
            <consortium name="WormBaseParasite"/>
        </authorList>
    </citation>
    <scope>IDENTIFICATION</scope>
</reference>
<name>A0A1I8FPX2_9PLAT</name>
<keyword evidence="2" id="KW-1185">Reference proteome</keyword>